<dbReference type="InterPro" id="IPR049712">
    <property type="entry name" value="Poly_export"/>
</dbReference>
<evidence type="ECO:0000259" key="3">
    <source>
        <dbReference type="Pfam" id="PF10531"/>
    </source>
</evidence>
<dbReference type="Pfam" id="PF10531">
    <property type="entry name" value="SLBB"/>
    <property type="match status" value="1"/>
</dbReference>
<dbReference type="AlphaFoldDB" id="A0A3S8UCD6"/>
<accession>A0A3S8UCD6</accession>
<name>A0A3S8UCD6_9RHOB</name>
<dbReference type="Proteomes" id="UP000282002">
    <property type="component" value="Chromosome"/>
</dbReference>
<organism evidence="4 5">
    <name type="scientific">Tabrizicola piscis</name>
    <dbReference type="NCBI Taxonomy" id="2494374"/>
    <lineage>
        <taxon>Bacteria</taxon>
        <taxon>Pseudomonadati</taxon>
        <taxon>Pseudomonadota</taxon>
        <taxon>Alphaproteobacteria</taxon>
        <taxon>Rhodobacterales</taxon>
        <taxon>Paracoccaceae</taxon>
        <taxon>Tabrizicola</taxon>
    </lineage>
</organism>
<feature type="domain" description="Polysaccharide export protein N-terminal" evidence="2">
    <location>
        <begin position="20"/>
        <end position="93"/>
    </location>
</feature>
<dbReference type="PANTHER" id="PTHR33619">
    <property type="entry name" value="POLYSACCHARIDE EXPORT PROTEIN GFCE-RELATED"/>
    <property type="match status" value="1"/>
</dbReference>
<dbReference type="EMBL" id="CP034328">
    <property type="protein sequence ID" value="AZL61259.1"/>
    <property type="molecule type" value="Genomic_DNA"/>
</dbReference>
<dbReference type="InterPro" id="IPR019554">
    <property type="entry name" value="Soluble_ligand-bd"/>
</dbReference>
<dbReference type="KEGG" id="taw:EI545_17675"/>
<protein>
    <submittedName>
        <fullName evidence="4">Polysaccharide export protein</fullName>
    </submittedName>
</protein>
<evidence type="ECO:0000256" key="1">
    <source>
        <dbReference type="ARBA" id="ARBA00022729"/>
    </source>
</evidence>
<evidence type="ECO:0000313" key="4">
    <source>
        <dbReference type="EMBL" id="AZL61259.1"/>
    </source>
</evidence>
<dbReference type="InterPro" id="IPR003715">
    <property type="entry name" value="Poly_export_N"/>
</dbReference>
<sequence>MRGLFAVLFLLPFLAVQGLAQDYRLKSGDVLQIEVLEDNTLNRTTLVLPDGQISLPLIGSIRAAGRTLAQVEQDVAAQLSQSFATPPTVYVTLNALAERLPPGEPATIDVFVVGAANAPGRIEMSPGSTLLQAVAQAGGLSPFAAKKRVQLRRTDKNGNEKSYLLNFEAIEMGTGAGGSTRLVDGDVIIVPQRKLFE</sequence>
<dbReference type="GO" id="GO:0015159">
    <property type="term" value="F:polysaccharide transmembrane transporter activity"/>
    <property type="evidence" value="ECO:0007669"/>
    <property type="project" value="InterPro"/>
</dbReference>
<proteinExistence type="predicted"/>
<dbReference type="PANTHER" id="PTHR33619:SF3">
    <property type="entry name" value="POLYSACCHARIDE EXPORT PROTEIN GFCE-RELATED"/>
    <property type="match status" value="1"/>
</dbReference>
<gene>
    <name evidence="4" type="ORF">EI545_17675</name>
</gene>
<dbReference type="OrthoDB" id="197007at2"/>
<keyword evidence="5" id="KW-1185">Reference proteome</keyword>
<feature type="domain" description="Soluble ligand binding" evidence="3">
    <location>
        <begin position="110"/>
        <end position="159"/>
    </location>
</feature>
<keyword evidence="1" id="KW-0732">Signal</keyword>
<evidence type="ECO:0000259" key="2">
    <source>
        <dbReference type="Pfam" id="PF02563"/>
    </source>
</evidence>
<dbReference type="Gene3D" id="3.10.560.10">
    <property type="entry name" value="Outer membrane lipoprotein wza domain like"/>
    <property type="match status" value="1"/>
</dbReference>
<evidence type="ECO:0000313" key="5">
    <source>
        <dbReference type="Proteomes" id="UP000282002"/>
    </source>
</evidence>
<reference evidence="4 5" key="1">
    <citation type="submission" date="2018-12" db="EMBL/GenBank/DDBJ databases">
        <title>Complete genome sequencing of Tabrizicola sp. K13M18.</title>
        <authorList>
            <person name="Bae J.-W."/>
        </authorList>
    </citation>
    <scope>NUCLEOTIDE SEQUENCE [LARGE SCALE GENOMIC DNA]</scope>
    <source>
        <strain evidence="4 5">K13M18</strain>
    </source>
</reference>
<dbReference type="Gene3D" id="3.30.1950.10">
    <property type="entry name" value="wza like domain"/>
    <property type="match status" value="1"/>
</dbReference>
<dbReference type="Pfam" id="PF02563">
    <property type="entry name" value="Poly_export"/>
    <property type="match status" value="1"/>
</dbReference>